<organism evidence="1 2">
    <name type="scientific">Mycolicibacterium cyprinidarum</name>
    <dbReference type="NCBI Taxonomy" id="2860311"/>
    <lineage>
        <taxon>Bacteria</taxon>
        <taxon>Bacillati</taxon>
        <taxon>Actinomycetota</taxon>
        <taxon>Actinomycetes</taxon>
        <taxon>Mycobacteriales</taxon>
        <taxon>Mycobacteriaceae</taxon>
        <taxon>Mycolicibacterium</taxon>
    </lineage>
</organism>
<dbReference type="Proteomes" id="UP001060504">
    <property type="component" value="Unassembled WGS sequence"/>
</dbReference>
<dbReference type="EMBL" id="BPRH01002604">
    <property type="protein sequence ID" value="GJF17830.1"/>
    <property type="molecule type" value="Genomic_DNA"/>
</dbReference>
<sequence>MRVQTGLSSIPPIQADTPSLFWAIDFEFVHRGWPNDKAIKIASVFDEHTRESLLNLVERSIVDRHRRCR</sequence>
<evidence type="ECO:0000313" key="2">
    <source>
        <dbReference type="Proteomes" id="UP001060504"/>
    </source>
</evidence>
<reference evidence="1 2" key="1">
    <citation type="submission" date="2021-08" db="EMBL/GenBank/DDBJ databases">
        <title>Draft genome sequence of Mycolicibacterium sp. NGTWS1702 strain.</title>
        <authorList>
            <person name="Matsumoto M."/>
            <person name="Tang B.C.C."/>
            <person name="Machida Y."/>
            <person name="Matoyama H."/>
            <person name="Kishihara T."/>
            <person name="Sato S."/>
            <person name="Kondo I."/>
            <person name="Sano M."/>
            <person name="Kato G."/>
        </authorList>
    </citation>
    <scope>NUCLEOTIDE SEQUENCE [LARGE SCALE GENOMIC DNA]</scope>
    <source>
        <strain evidence="1 2">NGTWSNA01</strain>
    </source>
</reference>
<accession>A0ABQ4VBW2</accession>
<proteinExistence type="predicted"/>
<evidence type="ECO:0000313" key="1">
    <source>
        <dbReference type="EMBL" id="GJF17830.1"/>
    </source>
</evidence>
<gene>
    <name evidence="1" type="ORF">NGTWS1702_24850</name>
</gene>
<name>A0ABQ4VBW2_9MYCO</name>
<comment type="caution">
    <text evidence="1">The sequence shown here is derived from an EMBL/GenBank/DDBJ whole genome shotgun (WGS) entry which is preliminary data.</text>
</comment>
<protein>
    <submittedName>
        <fullName evidence="1">Uncharacterized protein</fullName>
    </submittedName>
</protein>
<keyword evidence="2" id="KW-1185">Reference proteome</keyword>